<dbReference type="Proteomes" id="UP000244900">
    <property type="component" value="Chromosome"/>
</dbReference>
<reference evidence="3 4" key="1">
    <citation type="submission" date="2018-05" db="EMBL/GenBank/DDBJ databases">
        <title>Complete genome sequence of sponge-derived Streptomyces sp. HNM0039.</title>
        <authorList>
            <person name="Huang X."/>
            <person name="Zhou S."/>
        </authorList>
    </citation>
    <scope>NUCLEOTIDE SEQUENCE [LARGE SCALE GENOMIC DNA]</scope>
    <source>
        <strain evidence="3 4">HNM0039</strain>
    </source>
</reference>
<evidence type="ECO:0000256" key="2">
    <source>
        <dbReference type="SAM" id="Phobius"/>
    </source>
</evidence>
<feature type="compositionally biased region" description="Low complexity" evidence="1">
    <location>
        <begin position="107"/>
        <end position="118"/>
    </location>
</feature>
<keyword evidence="2" id="KW-0812">Transmembrane</keyword>
<gene>
    <name evidence="3" type="ORF">DDW44_00890</name>
</gene>
<protein>
    <submittedName>
        <fullName evidence="3">DUF3040 domain-containing protein</fullName>
    </submittedName>
</protein>
<evidence type="ECO:0000256" key="1">
    <source>
        <dbReference type="SAM" id="MobiDB-lite"/>
    </source>
</evidence>
<organism evidence="3 4">
    <name type="scientific">Streptomyces tirandamycinicus</name>
    <dbReference type="NCBI Taxonomy" id="2174846"/>
    <lineage>
        <taxon>Bacteria</taxon>
        <taxon>Bacillati</taxon>
        <taxon>Actinomycetota</taxon>
        <taxon>Actinomycetes</taxon>
        <taxon>Kitasatosporales</taxon>
        <taxon>Streptomycetaceae</taxon>
        <taxon>Streptomyces</taxon>
    </lineage>
</organism>
<feature type="region of interest" description="Disordered" evidence="1">
    <location>
        <begin position="32"/>
        <end position="66"/>
    </location>
</feature>
<dbReference type="OrthoDB" id="4313849at2"/>
<dbReference type="EMBL" id="CP029188">
    <property type="protein sequence ID" value="AWI27485.1"/>
    <property type="molecule type" value="Genomic_DNA"/>
</dbReference>
<evidence type="ECO:0000313" key="4">
    <source>
        <dbReference type="Proteomes" id="UP000244900"/>
    </source>
</evidence>
<feature type="compositionally biased region" description="Low complexity" evidence="1">
    <location>
        <begin position="127"/>
        <end position="138"/>
    </location>
</feature>
<dbReference type="RefSeq" id="WP_108905212.1">
    <property type="nucleotide sequence ID" value="NZ_CP029188.1"/>
</dbReference>
<keyword evidence="2" id="KW-0472">Membrane</keyword>
<sequence>MNSGRDDGRILAHLERRLARDDPDLAAIMDALNRQFTDEPRQQAADGPETDPETGSGDAEKRRNRRMTAVTVLAITAILGLFLTALLNGSPQRADPDPGTPRGPGTGVPTQSEPRFAPRTPPRGRRPGTAAAGCPAVRLRPDPARARGRRP</sequence>
<dbReference type="KEGG" id="stir:DDW44_00890"/>
<dbReference type="AlphaFoldDB" id="A0A2S1SM37"/>
<name>A0A2S1SM37_9ACTN</name>
<evidence type="ECO:0000313" key="3">
    <source>
        <dbReference type="EMBL" id="AWI27485.1"/>
    </source>
</evidence>
<keyword evidence="2" id="KW-1133">Transmembrane helix</keyword>
<proteinExistence type="predicted"/>
<accession>A0A2S1SM37</accession>
<feature type="region of interest" description="Disordered" evidence="1">
    <location>
        <begin position="88"/>
        <end position="151"/>
    </location>
</feature>
<feature type="transmembrane region" description="Helical" evidence="2">
    <location>
        <begin position="69"/>
        <end position="87"/>
    </location>
</feature>
<keyword evidence="4" id="KW-1185">Reference proteome</keyword>